<sequence length="247" mass="27880">MASDAFHRLSSLLFGAGERYRTARATVRHRRRGDLATEAEARYTEHGFRRGILTNFDPPFDVPRYREYADLDERSRLWHERPDRWRQETDAGDGPGTNYRVSDGRGPWWSYGASGHALHSPSNDGGFSPEVELSCLLDPYEIRYGLGDCELRILGGAERLGRETVEVEATAVSWDYAPVGPFWDGADDYKISVDAQVGTILRFASRFRGEECDVFEVTGLAFDEAFPEGTFALDLPGVEFERVDLLD</sequence>
<reference evidence="1" key="1">
    <citation type="submission" date="2020-02" db="EMBL/GenBank/DDBJ databases">
        <authorList>
            <person name="Meier V. D."/>
        </authorList>
    </citation>
    <scope>NUCLEOTIDE SEQUENCE</scope>
    <source>
        <strain evidence="1">AVDCRST_MAG03</strain>
    </source>
</reference>
<accession>A0A6J4PBD6</accession>
<proteinExistence type="predicted"/>
<name>A0A6J4PBD6_9ACTN</name>
<gene>
    <name evidence="1" type="ORF">AVDCRST_MAG03-1673</name>
</gene>
<evidence type="ECO:0000313" key="1">
    <source>
        <dbReference type="EMBL" id="CAA9408016.1"/>
    </source>
</evidence>
<organism evidence="1">
    <name type="scientific">uncultured Rubrobacteraceae bacterium</name>
    <dbReference type="NCBI Taxonomy" id="349277"/>
    <lineage>
        <taxon>Bacteria</taxon>
        <taxon>Bacillati</taxon>
        <taxon>Actinomycetota</taxon>
        <taxon>Rubrobacteria</taxon>
        <taxon>Rubrobacterales</taxon>
        <taxon>Rubrobacteraceae</taxon>
        <taxon>environmental samples</taxon>
    </lineage>
</organism>
<dbReference type="EMBL" id="CADCUT010000106">
    <property type="protein sequence ID" value="CAA9408016.1"/>
    <property type="molecule type" value="Genomic_DNA"/>
</dbReference>
<protein>
    <submittedName>
        <fullName evidence="1">Uncharacterized protein</fullName>
    </submittedName>
</protein>
<dbReference type="AlphaFoldDB" id="A0A6J4PBD6"/>